<proteinExistence type="predicted"/>
<protein>
    <submittedName>
        <fullName evidence="2">(rape) hypothetical protein</fullName>
    </submittedName>
</protein>
<reference evidence="2" key="1">
    <citation type="submission" date="2021-01" db="EMBL/GenBank/DDBJ databases">
        <authorList>
            <consortium name="Genoscope - CEA"/>
            <person name="William W."/>
        </authorList>
    </citation>
    <scope>NUCLEOTIDE SEQUENCE</scope>
</reference>
<organism evidence="2">
    <name type="scientific">Brassica napus</name>
    <name type="common">Rape</name>
    <dbReference type="NCBI Taxonomy" id="3708"/>
    <lineage>
        <taxon>Eukaryota</taxon>
        <taxon>Viridiplantae</taxon>
        <taxon>Streptophyta</taxon>
        <taxon>Embryophyta</taxon>
        <taxon>Tracheophyta</taxon>
        <taxon>Spermatophyta</taxon>
        <taxon>Magnoliopsida</taxon>
        <taxon>eudicotyledons</taxon>
        <taxon>Gunneridae</taxon>
        <taxon>Pentapetalae</taxon>
        <taxon>rosids</taxon>
        <taxon>malvids</taxon>
        <taxon>Brassicales</taxon>
        <taxon>Brassicaceae</taxon>
        <taxon>Brassiceae</taxon>
        <taxon>Brassica</taxon>
    </lineage>
</organism>
<sequence>FYLIWSCVLRRCYRTVFSSYIESLSQCLHPLYKDDSFERPWLHGDEKMLKNTD</sequence>
<name>A0A816WPS8_BRANA</name>
<dbReference type="EMBL" id="HG994366">
    <property type="protein sequence ID" value="CAF1890755.1"/>
    <property type="molecule type" value="Genomic_DNA"/>
</dbReference>
<dbReference type="Proteomes" id="UP001295469">
    <property type="component" value="Chromosome C02"/>
</dbReference>
<evidence type="ECO:0000313" key="1">
    <source>
        <dbReference type="EMBL" id="CAF1890755.1"/>
    </source>
</evidence>
<dbReference type="EMBL" id="HG994356">
    <property type="protein sequence ID" value="CAF2136929.1"/>
    <property type="molecule type" value="Genomic_DNA"/>
</dbReference>
<gene>
    <name evidence="2" type="ORF">DARMORV10_A02P06720.1</name>
    <name evidence="1" type="ORF">DARMORV10_C02P12020.1</name>
</gene>
<feature type="non-terminal residue" evidence="2">
    <location>
        <position position="1"/>
    </location>
</feature>
<dbReference type="AlphaFoldDB" id="A0A816WPS8"/>
<evidence type="ECO:0000313" key="2">
    <source>
        <dbReference type="EMBL" id="CAF2136929.1"/>
    </source>
</evidence>
<accession>A0A816WPS8</accession>
<dbReference type="Proteomes" id="UP001295469">
    <property type="component" value="Chromosome A02"/>
</dbReference>